<dbReference type="AlphaFoldDB" id="W9WA98"/>
<comment type="caution">
    <text evidence="1">The sequence shown here is derived from an EMBL/GenBank/DDBJ whole genome shotgun (WGS) entry which is preliminary data.</text>
</comment>
<dbReference type="InterPro" id="IPR038071">
    <property type="entry name" value="UROD/MetE-like_sf"/>
</dbReference>
<dbReference type="EMBL" id="AMGX01000028">
    <property type="protein sequence ID" value="EXJ61456.1"/>
    <property type="molecule type" value="Genomic_DNA"/>
</dbReference>
<dbReference type="HOGENOM" id="CLU_1377995_0_0_1"/>
<reference evidence="1 2" key="1">
    <citation type="submission" date="2013-03" db="EMBL/GenBank/DDBJ databases">
        <title>The Genome Sequence of Cladophialophora psammophila CBS 110553.</title>
        <authorList>
            <consortium name="The Broad Institute Genomics Platform"/>
            <person name="Cuomo C."/>
            <person name="de Hoog S."/>
            <person name="Gorbushina A."/>
            <person name="Walker B."/>
            <person name="Young S.K."/>
            <person name="Zeng Q."/>
            <person name="Gargeya S."/>
            <person name="Fitzgerald M."/>
            <person name="Haas B."/>
            <person name="Abouelleil A."/>
            <person name="Allen A.W."/>
            <person name="Alvarado L."/>
            <person name="Arachchi H.M."/>
            <person name="Berlin A.M."/>
            <person name="Chapman S.B."/>
            <person name="Gainer-Dewar J."/>
            <person name="Goldberg J."/>
            <person name="Griggs A."/>
            <person name="Gujja S."/>
            <person name="Hansen M."/>
            <person name="Howarth C."/>
            <person name="Imamovic A."/>
            <person name="Ireland A."/>
            <person name="Larimer J."/>
            <person name="McCowan C."/>
            <person name="Murphy C."/>
            <person name="Pearson M."/>
            <person name="Poon T.W."/>
            <person name="Priest M."/>
            <person name="Roberts A."/>
            <person name="Saif S."/>
            <person name="Shea T."/>
            <person name="Sisk P."/>
            <person name="Sykes S."/>
            <person name="Wortman J."/>
            <person name="Nusbaum C."/>
            <person name="Birren B."/>
        </authorList>
    </citation>
    <scope>NUCLEOTIDE SEQUENCE [LARGE SCALE GENOMIC DNA]</scope>
    <source>
        <strain evidence="1 2">CBS 110553</strain>
    </source>
</reference>
<dbReference type="Proteomes" id="UP000019471">
    <property type="component" value="Unassembled WGS sequence"/>
</dbReference>
<dbReference type="OrthoDB" id="5422863at2759"/>
<dbReference type="GeneID" id="19196459"/>
<organism evidence="1 2">
    <name type="scientific">Cladophialophora psammophila CBS 110553</name>
    <dbReference type="NCBI Taxonomy" id="1182543"/>
    <lineage>
        <taxon>Eukaryota</taxon>
        <taxon>Fungi</taxon>
        <taxon>Dikarya</taxon>
        <taxon>Ascomycota</taxon>
        <taxon>Pezizomycotina</taxon>
        <taxon>Eurotiomycetes</taxon>
        <taxon>Chaetothyriomycetidae</taxon>
        <taxon>Chaetothyriales</taxon>
        <taxon>Herpotrichiellaceae</taxon>
        <taxon>Cladophialophora</taxon>
    </lineage>
</organism>
<accession>W9WA98</accession>
<dbReference type="eggNOG" id="ENOG502SJEJ">
    <property type="taxonomic scope" value="Eukaryota"/>
</dbReference>
<evidence type="ECO:0000313" key="2">
    <source>
        <dbReference type="Proteomes" id="UP000019471"/>
    </source>
</evidence>
<dbReference type="SUPFAM" id="SSF51726">
    <property type="entry name" value="UROD/MetE-like"/>
    <property type="match status" value="1"/>
</dbReference>
<gene>
    <name evidence="1" type="ORF">A1O5_11772</name>
</gene>
<proteinExistence type="predicted"/>
<sequence length="198" mass="22202">MSLRSQGKIPKGVKFQVSLPTPAEHNCLRRRGYQSTVDPFYEAALLRALSNIPNATPPSDLAIQWDAPTKFAKLEGTVWPHFSPWFPKQAVVDKLVERMMRLLDSVREDVECRLHLCYGDLGHGHFIEPTEMGFMVEIANGVKKGSKRRINWIHMPVPKERLHDDDDDDADAAAAGCAALALLDFPSRTRVVPGRCTL</sequence>
<name>W9WA98_9EURO</name>
<protein>
    <submittedName>
        <fullName evidence="1">Uncharacterized protein</fullName>
    </submittedName>
</protein>
<dbReference type="RefSeq" id="XP_007750532.1">
    <property type="nucleotide sequence ID" value="XM_007752342.1"/>
</dbReference>
<evidence type="ECO:0000313" key="1">
    <source>
        <dbReference type="EMBL" id="EXJ61456.1"/>
    </source>
</evidence>
<keyword evidence="2" id="KW-1185">Reference proteome</keyword>